<reference evidence="4" key="1">
    <citation type="journal article" date="2021" name="IMA Fungus">
        <title>Genomic characterization of three marine fungi, including Emericellopsis atlantica sp. nov. with signatures of a generalist lifestyle and marine biomass degradation.</title>
        <authorList>
            <person name="Hagestad O.C."/>
            <person name="Hou L."/>
            <person name="Andersen J.H."/>
            <person name="Hansen E.H."/>
            <person name="Altermark B."/>
            <person name="Li C."/>
            <person name="Kuhnert E."/>
            <person name="Cox R.J."/>
            <person name="Crous P.W."/>
            <person name="Spatafora J.W."/>
            <person name="Lail K."/>
            <person name="Amirebrahimi M."/>
            <person name="Lipzen A."/>
            <person name="Pangilinan J."/>
            <person name="Andreopoulos W."/>
            <person name="Hayes R.D."/>
            <person name="Ng V."/>
            <person name="Grigoriev I.V."/>
            <person name="Jackson S.A."/>
            <person name="Sutton T.D.S."/>
            <person name="Dobson A.D.W."/>
            <person name="Rama T."/>
        </authorList>
    </citation>
    <scope>NUCLEOTIDE SEQUENCE</scope>
    <source>
        <strain evidence="4">TS7</strain>
    </source>
</reference>
<comment type="similarity">
    <text evidence="2">Belongs to the NAD(P)-dependent epimerase/dehydratase family. Dihydroflavonol-4-reductase subfamily.</text>
</comment>
<gene>
    <name evidence="4" type="ORF">F5Z01DRAFT_634731</name>
</gene>
<dbReference type="Proteomes" id="UP000887229">
    <property type="component" value="Unassembled WGS sequence"/>
</dbReference>
<dbReference type="InterPro" id="IPR036291">
    <property type="entry name" value="NAD(P)-bd_dom_sf"/>
</dbReference>
<dbReference type="Pfam" id="PF01370">
    <property type="entry name" value="Epimerase"/>
    <property type="match status" value="1"/>
</dbReference>
<dbReference type="CDD" id="cd05227">
    <property type="entry name" value="AR_SDR_e"/>
    <property type="match status" value="1"/>
</dbReference>
<dbReference type="SUPFAM" id="SSF51735">
    <property type="entry name" value="NAD(P)-binding Rossmann-fold domains"/>
    <property type="match status" value="1"/>
</dbReference>
<protein>
    <recommendedName>
        <fullName evidence="3">NAD-dependent epimerase/dehydratase domain-containing protein</fullName>
    </recommendedName>
</protein>
<feature type="domain" description="NAD-dependent epimerase/dehydratase" evidence="3">
    <location>
        <begin position="4"/>
        <end position="259"/>
    </location>
</feature>
<dbReference type="OrthoDB" id="2735536at2759"/>
<dbReference type="Gene3D" id="3.40.50.720">
    <property type="entry name" value="NAD(P)-binding Rossmann-like Domain"/>
    <property type="match status" value="1"/>
</dbReference>
<comment type="caution">
    <text evidence="4">The sequence shown here is derived from an EMBL/GenBank/DDBJ whole genome shotgun (WGS) entry which is preliminary data.</text>
</comment>
<dbReference type="InterPro" id="IPR050425">
    <property type="entry name" value="NAD(P)_dehydrat-like"/>
</dbReference>
<dbReference type="PANTHER" id="PTHR10366:SF564">
    <property type="entry name" value="STEROL-4-ALPHA-CARBOXYLATE 3-DEHYDROGENASE, DECARBOXYLATING"/>
    <property type="match status" value="1"/>
</dbReference>
<evidence type="ECO:0000313" key="4">
    <source>
        <dbReference type="EMBL" id="KAG9256411.1"/>
    </source>
</evidence>
<name>A0A9P8CT33_9HYPO</name>
<evidence type="ECO:0000259" key="3">
    <source>
        <dbReference type="Pfam" id="PF01370"/>
    </source>
</evidence>
<dbReference type="PANTHER" id="PTHR10366">
    <property type="entry name" value="NAD DEPENDENT EPIMERASE/DEHYDRATASE"/>
    <property type="match status" value="1"/>
</dbReference>
<proteinExistence type="inferred from homology"/>
<evidence type="ECO:0000256" key="1">
    <source>
        <dbReference type="ARBA" id="ARBA00023002"/>
    </source>
</evidence>
<organism evidence="4 5">
    <name type="scientific">Emericellopsis atlantica</name>
    <dbReference type="NCBI Taxonomy" id="2614577"/>
    <lineage>
        <taxon>Eukaryota</taxon>
        <taxon>Fungi</taxon>
        <taxon>Dikarya</taxon>
        <taxon>Ascomycota</taxon>
        <taxon>Pezizomycotina</taxon>
        <taxon>Sordariomycetes</taxon>
        <taxon>Hypocreomycetidae</taxon>
        <taxon>Hypocreales</taxon>
        <taxon>Bionectriaceae</taxon>
        <taxon>Emericellopsis</taxon>
    </lineage>
</organism>
<accession>A0A9P8CT33</accession>
<evidence type="ECO:0000256" key="2">
    <source>
        <dbReference type="ARBA" id="ARBA00023445"/>
    </source>
</evidence>
<dbReference type="GeneID" id="70292988"/>
<keyword evidence="5" id="KW-1185">Reference proteome</keyword>
<dbReference type="AlphaFoldDB" id="A0A9P8CT33"/>
<dbReference type="GO" id="GO:0016616">
    <property type="term" value="F:oxidoreductase activity, acting on the CH-OH group of donors, NAD or NADP as acceptor"/>
    <property type="evidence" value="ECO:0007669"/>
    <property type="project" value="TreeGrafter"/>
</dbReference>
<sequence>MTKVLLTGGSGFIAAHCLEQLLAKNHTVVTTVRTDAKRQAILDAYPDAVAASRLDVHIVPDIAQLDAFNQVLQVPGLQAVLHTASPFHFHWSDPQTELIDPAVNGTTGILQAIHAHGKDVRRVVVTSSFAAILDETKFADPTHTFTEASWNPSTVENIHDSKPTAYRVSKTLAERAAWDFVDREKPAFDLVTVCPPLVFGPVVHHLATLENINTSNERIVTLLKGGWKDKIPDTGAVPLWVDVRDVARAHVVAMGKKELGGQRLFTTPGCMSHREIVDIVRRKFPEFKDRLPAESVQGGERPKDSEMFSYDVSKTDKLLGIEWIGLEKSIGDLVESLKGKGI</sequence>
<dbReference type="EMBL" id="MU251248">
    <property type="protein sequence ID" value="KAG9256411.1"/>
    <property type="molecule type" value="Genomic_DNA"/>
</dbReference>
<keyword evidence="1" id="KW-0560">Oxidoreductase</keyword>
<dbReference type="FunFam" id="3.40.50.720:FF:000191">
    <property type="entry name" value="Methylglyoxal reductase (NADPH-dependent)"/>
    <property type="match status" value="1"/>
</dbReference>
<dbReference type="RefSeq" id="XP_046120335.1">
    <property type="nucleotide sequence ID" value="XM_046262085.1"/>
</dbReference>
<dbReference type="InterPro" id="IPR001509">
    <property type="entry name" value="Epimerase_deHydtase"/>
</dbReference>
<evidence type="ECO:0000313" key="5">
    <source>
        <dbReference type="Proteomes" id="UP000887229"/>
    </source>
</evidence>